<name>A0A9N9H982_FUNMO</name>
<keyword evidence="2" id="KW-1185">Reference proteome</keyword>
<proteinExistence type="predicted"/>
<evidence type="ECO:0000313" key="1">
    <source>
        <dbReference type="EMBL" id="CAG8662896.1"/>
    </source>
</evidence>
<protein>
    <submittedName>
        <fullName evidence="1">11978_t:CDS:1</fullName>
    </submittedName>
</protein>
<organism evidence="1 2">
    <name type="scientific">Funneliformis mosseae</name>
    <name type="common">Endomycorrhizal fungus</name>
    <name type="synonym">Glomus mosseae</name>
    <dbReference type="NCBI Taxonomy" id="27381"/>
    <lineage>
        <taxon>Eukaryota</taxon>
        <taxon>Fungi</taxon>
        <taxon>Fungi incertae sedis</taxon>
        <taxon>Mucoromycota</taxon>
        <taxon>Glomeromycotina</taxon>
        <taxon>Glomeromycetes</taxon>
        <taxon>Glomerales</taxon>
        <taxon>Glomeraceae</taxon>
        <taxon>Funneliformis</taxon>
    </lineage>
</organism>
<dbReference type="AlphaFoldDB" id="A0A9N9H982"/>
<accession>A0A9N9H982</accession>
<gene>
    <name evidence="1" type="ORF">FMOSSE_LOCUS12030</name>
</gene>
<reference evidence="1" key="1">
    <citation type="submission" date="2021-06" db="EMBL/GenBank/DDBJ databases">
        <authorList>
            <person name="Kallberg Y."/>
            <person name="Tangrot J."/>
            <person name="Rosling A."/>
        </authorList>
    </citation>
    <scope>NUCLEOTIDE SEQUENCE</scope>
    <source>
        <strain evidence="1">87-6 pot B 2015</strain>
    </source>
</reference>
<sequence>MSPDVCFAKKTSPDVHFAKNTTLDVHFAEKCLWDKFKRLITLLLEDNLNTREYIHIEDEIAEGGLTDDEIVDAILNANKEKEEEPMADEIEIAPILEKVTEGRI</sequence>
<evidence type="ECO:0000313" key="2">
    <source>
        <dbReference type="Proteomes" id="UP000789375"/>
    </source>
</evidence>
<dbReference type="Proteomes" id="UP000789375">
    <property type="component" value="Unassembled WGS sequence"/>
</dbReference>
<comment type="caution">
    <text evidence="1">The sequence shown here is derived from an EMBL/GenBank/DDBJ whole genome shotgun (WGS) entry which is preliminary data.</text>
</comment>
<dbReference type="EMBL" id="CAJVPP010005289">
    <property type="protein sequence ID" value="CAG8662896.1"/>
    <property type="molecule type" value="Genomic_DNA"/>
</dbReference>